<dbReference type="RefSeq" id="WP_004293008.1">
    <property type="nucleotide sequence ID" value="NZ_JADNCV010000001.1"/>
</dbReference>
<keyword evidence="5" id="KW-1185">Reference proteome</keyword>
<evidence type="ECO:0000313" key="4">
    <source>
        <dbReference type="Proteomes" id="UP000291917"/>
    </source>
</evidence>
<dbReference type="Pfam" id="PF08867">
    <property type="entry name" value="FRG"/>
    <property type="match status" value="1"/>
</dbReference>
<dbReference type="EMBL" id="VVZX01000008">
    <property type="protein sequence ID" value="KAA5274476.1"/>
    <property type="molecule type" value="Genomic_DNA"/>
</dbReference>
<accession>A0A415S131</accession>
<proteinExistence type="predicted"/>
<dbReference type="SMART" id="SM00901">
    <property type="entry name" value="FRG"/>
    <property type="match status" value="1"/>
</dbReference>
<dbReference type="Proteomes" id="UP000291917">
    <property type="component" value="Unassembled WGS sequence"/>
</dbReference>
<sequence>MSTTKLFASIPALRSSIQKDIETYELPIEKNDVNKAFFEPNNDTFEAVCIQEGNPQKILIPAANMYPFLFRGQTKDFGKCLPSLYREEDKQTAPYLFLERLREVEFTELIKKHPVVKGFFDRHHFTVDFIGLAQHYGLKTDVLDLTNDLDVALFFAMCPYDSLNDQYTYHDDGKQHTAILYVVPPTIYAPSLPDSFLKSKITAIGLQPFKRPGAQRGFALHLPDGEQLRAYKYEFQFTCEDSKKYFDQFKQGEALWIKDELIAKAKVISQMKTFSYDTFKKAFAQYPPKGYSKTSIKKELKAIGVEILTKGESTHFTEEEITSIKNDWNITNKQQMQEQITRINWFADDDCTIDPITKQKTVNLDKRHLYRNLKMLGELEMIRLVQAAQFCTGGEYVDYNPKKKEEKKTHRETDWERMGGYSADAKGKSYLEDTDMMLK</sequence>
<comment type="caution">
    <text evidence="3">The sequence shown here is derived from an EMBL/GenBank/DDBJ whole genome shotgun (WGS) entry which is preliminary data.</text>
</comment>
<evidence type="ECO:0000313" key="3">
    <source>
        <dbReference type="EMBL" id="RYT75249.1"/>
    </source>
</evidence>
<dbReference type="Proteomes" id="UP000335496">
    <property type="component" value="Unassembled WGS sequence"/>
</dbReference>
<feature type="domain" description="FRG" evidence="1">
    <location>
        <begin position="64"/>
        <end position="169"/>
    </location>
</feature>
<organism evidence="3 4">
    <name type="scientific">Bacteroides eggerthii</name>
    <dbReference type="NCBI Taxonomy" id="28111"/>
    <lineage>
        <taxon>Bacteria</taxon>
        <taxon>Pseudomonadati</taxon>
        <taxon>Bacteroidota</taxon>
        <taxon>Bacteroidia</taxon>
        <taxon>Bacteroidales</taxon>
        <taxon>Bacteroidaceae</taxon>
        <taxon>Bacteroides</taxon>
    </lineage>
</organism>
<reference evidence="2 5" key="1">
    <citation type="journal article" date="2019" name="Nat. Med.">
        <title>A library of human gut bacterial isolates paired with longitudinal multiomics data enables mechanistic microbiome research.</title>
        <authorList>
            <person name="Poyet M."/>
            <person name="Groussin M."/>
            <person name="Gibbons S.M."/>
            <person name="Avila-Pacheco J."/>
            <person name="Jiang X."/>
            <person name="Kearney S.M."/>
            <person name="Perrotta A.R."/>
            <person name="Berdy B."/>
            <person name="Zhao S."/>
            <person name="Lieberman T.D."/>
            <person name="Swanson P.K."/>
            <person name="Smith M."/>
            <person name="Roesemann S."/>
            <person name="Alexander J.E."/>
            <person name="Rich S.A."/>
            <person name="Livny J."/>
            <person name="Vlamakis H."/>
            <person name="Clish C."/>
            <person name="Bullock K."/>
            <person name="Deik A."/>
            <person name="Scott J."/>
            <person name="Pierce K.A."/>
            <person name="Xavier R.J."/>
            <person name="Alm E.J."/>
        </authorList>
    </citation>
    <scope>NUCLEOTIDE SEQUENCE [LARGE SCALE GENOMIC DNA]</scope>
    <source>
        <strain evidence="2 5">BIOML-A1</strain>
    </source>
</reference>
<evidence type="ECO:0000313" key="5">
    <source>
        <dbReference type="Proteomes" id="UP000335496"/>
    </source>
</evidence>
<gene>
    <name evidence="3" type="ORF">EAJ03_07295</name>
    <name evidence="2" type="ORF">F2Z23_07980</name>
</gene>
<dbReference type="InterPro" id="IPR014966">
    <property type="entry name" value="FRG-dom"/>
</dbReference>
<dbReference type="AlphaFoldDB" id="A0A415S131"/>
<reference evidence="3 4" key="2">
    <citation type="journal article" date="2019" name="Science, e1252229">
        <title>Invertible promoters mediate bacterial phase variation, antibiotic resistance, and host adaptation in the gut.</title>
        <authorList>
            <person name="Jiang X."/>
            <person name="Hall A.B."/>
            <person name="Arthur T.D."/>
            <person name="Plichta D.R."/>
            <person name="Covington C.T."/>
            <person name="Poyet M."/>
            <person name="Crothers J."/>
            <person name="Moses P.L."/>
            <person name="Tolonen A.C."/>
            <person name="Vlamakis H."/>
            <person name="Alm E.J."/>
            <person name="Xavier R.J."/>
        </authorList>
    </citation>
    <scope>NUCLEOTIDE SEQUENCE [LARGE SCALE GENOMIC DNA]</scope>
    <source>
        <strain evidence="3">Bj_0095</strain>
        <strain evidence="4">bj_0095</strain>
    </source>
</reference>
<name>A0A415S131_9BACE</name>
<protein>
    <submittedName>
        <fullName evidence="3">FRG domain-containing protein</fullName>
    </submittedName>
</protein>
<evidence type="ECO:0000259" key="1">
    <source>
        <dbReference type="SMART" id="SM00901"/>
    </source>
</evidence>
<dbReference type="EMBL" id="RCXL01000008">
    <property type="protein sequence ID" value="RYT75249.1"/>
    <property type="molecule type" value="Genomic_DNA"/>
</dbReference>
<evidence type="ECO:0000313" key="2">
    <source>
        <dbReference type="EMBL" id="KAA5274476.1"/>
    </source>
</evidence>